<dbReference type="SUPFAM" id="SSF81901">
    <property type="entry name" value="HCP-like"/>
    <property type="match status" value="1"/>
</dbReference>
<name>A0AAD0PWW1_PSEAV</name>
<organism evidence="1 2">
    <name type="scientific">Pseudomonas amygdali pv. lachrymans str. M301315</name>
    <dbReference type="NCBI Taxonomy" id="629260"/>
    <lineage>
        <taxon>Bacteria</taxon>
        <taxon>Pseudomonadati</taxon>
        <taxon>Pseudomonadota</taxon>
        <taxon>Gammaproteobacteria</taxon>
        <taxon>Pseudomonadales</taxon>
        <taxon>Pseudomonadaceae</taxon>
        <taxon>Pseudomonas</taxon>
        <taxon>Pseudomonas amygdali</taxon>
    </lineage>
</organism>
<dbReference type="Gene3D" id="1.25.40.10">
    <property type="entry name" value="Tetratricopeptide repeat domain"/>
    <property type="match status" value="1"/>
</dbReference>
<accession>A0AAD0PWW1</accession>
<dbReference type="Proteomes" id="UP000006426">
    <property type="component" value="Plasmid pmppla107"/>
</dbReference>
<geneLocation type="plasmid" evidence="2">
    <name>pmppla107</name>
</geneLocation>
<dbReference type="EMBL" id="CP031226">
    <property type="protein sequence ID" value="AXH60211.1"/>
    <property type="molecule type" value="Genomic_DNA"/>
</dbReference>
<reference evidence="1 2" key="1">
    <citation type="journal article" date="2011" name="PLoS Pathog.">
        <title>Dynamic evolution of pathogenicity revealed by sequencing and comparative genomics of 19 Pseudomonas syringae isolates.</title>
        <authorList>
            <person name="Baltrus D.A."/>
            <person name="Nishimura M.T."/>
            <person name="Romanchuk A."/>
            <person name="Chang J.H."/>
            <person name="Mukhtar M.S."/>
            <person name="Cherkis K."/>
            <person name="Roach J."/>
            <person name="Grant S.R."/>
            <person name="Jones C.D."/>
            <person name="Dangl J.L."/>
        </authorList>
    </citation>
    <scope>NUCLEOTIDE SEQUENCE [LARGE SCALE GENOMIC DNA]</scope>
    <source>
        <strain evidence="1 2">M301315</strain>
    </source>
</reference>
<gene>
    <name evidence="1" type="ORF">PLA107_034050</name>
</gene>
<protein>
    <submittedName>
        <fullName evidence="1">Uncharacterized protein</fullName>
    </submittedName>
</protein>
<evidence type="ECO:0000313" key="2">
    <source>
        <dbReference type="Proteomes" id="UP000006426"/>
    </source>
</evidence>
<keyword evidence="1" id="KW-0614">Plasmid</keyword>
<sequence length="274" mass="31195">MLLFETEHDFNDISKAFENQEVILNEGLLLIKGPMTVEAMQKAAREAYPGEKKDSKAYDLYARQISGKSYRDLVKEAKNLVIERFRSAFEETEFEHIMVQSRYNLGLHNRNTFVHPEVVCTPTALKTYKRLAKQGHLYSQYMAGLLLATSTGNYSADCVQYLLDAYQNEHPDAMDLLARFLLIKEDYLGAFQCALLSCESGKHGSREVIRKILGQTSHKMITGSGGMMPASFFLINHCLTEDFKELVRKHTDIEPYDPKNPPMPAFLKRQLGIA</sequence>
<dbReference type="InterPro" id="IPR011990">
    <property type="entry name" value="TPR-like_helical_dom_sf"/>
</dbReference>
<proteinExistence type="predicted"/>
<evidence type="ECO:0000313" key="1">
    <source>
        <dbReference type="EMBL" id="AXH60211.1"/>
    </source>
</evidence>
<dbReference type="AlphaFoldDB" id="A0AAD0PWW1"/>